<comment type="catalytic activity">
    <reaction evidence="7">
        <text>12-hexadecanoyloxy-octadecanoate + H2O = 12-hydroxyoctadecanoate + hexadecanoate + H(+)</text>
        <dbReference type="Rhea" id="RHEA:52056"/>
        <dbReference type="ChEBI" id="CHEBI:7896"/>
        <dbReference type="ChEBI" id="CHEBI:15377"/>
        <dbReference type="ChEBI" id="CHEBI:15378"/>
        <dbReference type="ChEBI" id="CHEBI:83677"/>
        <dbReference type="ChEBI" id="CHEBI:84201"/>
    </reaction>
    <physiologicalReaction direction="left-to-right" evidence="7">
        <dbReference type="Rhea" id="RHEA:52057"/>
    </physiologicalReaction>
</comment>
<evidence type="ECO:0000256" key="5">
    <source>
        <dbReference type="ARBA" id="ARBA00022989"/>
    </source>
</evidence>
<dbReference type="GO" id="GO:0012505">
    <property type="term" value="C:endomembrane system"/>
    <property type="evidence" value="ECO:0007669"/>
    <property type="project" value="UniProtKB-SubCell"/>
</dbReference>
<dbReference type="InterPro" id="IPR006838">
    <property type="entry name" value="ADTRP_AIG1"/>
</dbReference>
<feature type="transmembrane region" description="Helical" evidence="17">
    <location>
        <begin position="60"/>
        <end position="81"/>
    </location>
</feature>
<proteinExistence type="inferred from homology"/>
<comment type="subcellular location">
    <subcellularLocation>
        <location evidence="2">Endomembrane system</location>
        <topology evidence="2">Multi-pass membrane protein</topology>
    </subcellularLocation>
</comment>
<evidence type="ECO:0000256" key="2">
    <source>
        <dbReference type="ARBA" id="ARBA00004127"/>
    </source>
</evidence>
<comment type="catalytic activity">
    <reaction evidence="9">
        <text>9-hexadecanoyloxy-octadecanoate + H2O = 9-hydroxy-octadecanoate + hexadecanoate + H(+)</text>
        <dbReference type="Rhea" id="RHEA:52052"/>
        <dbReference type="ChEBI" id="CHEBI:7896"/>
        <dbReference type="ChEBI" id="CHEBI:15377"/>
        <dbReference type="ChEBI" id="CHEBI:15378"/>
        <dbReference type="ChEBI" id="CHEBI:83670"/>
        <dbReference type="ChEBI" id="CHEBI:136286"/>
    </reaction>
    <physiologicalReaction direction="left-to-right" evidence="9">
        <dbReference type="Rhea" id="RHEA:52053"/>
    </physiologicalReaction>
</comment>
<evidence type="ECO:0000256" key="16">
    <source>
        <dbReference type="ARBA" id="ARBA00049428"/>
    </source>
</evidence>
<evidence type="ECO:0000256" key="14">
    <source>
        <dbReference type="ARBA" id="ARBA00049296"/>
    </source>
</evidence>
<evidence type="ECO:0000256" key="1">
    <source>
        <dbReference type="ARBA" id="ARBA00000923"/>
    </source>
</evidence>
<keyword evidence="4 17" id="KW-0812">Transmembrane</keyword>
<evidence type="ECO:0000256" key="8">
    <source>
        <dbReference type="ARBA" id="ARBA00047427"/>
    </source>
</evidence>
<organism evidence="18 19">
    <name type="scientific">Engystomops pustulosus</name>
    <name type="common">Tungara frog</name>
    <name type="synonym">Physalaemus pustulosus</name>
    <dbReference type="NCBI Taxonomy" id="76066"/>
    <lineage>
        <taxon>Eukaryota</taxon>
        <taxon>Metazoa</taxon>
        <taxon>Chordata</taxon>
        <taxon>Craniata</taxon>
        <taxon>Vertebrata</taxon>
        <taxon>Euteleostomi</taxon>
        <taxon>Amphibia</taxon>
        <taxon>Batrachia</taxon>
        <taxon>Anura</taxon>
        <taxon>Neobatrachia</taxon>
        <taxon>Hyloidea</taxon>
        <taxon>Leptodactylidae</taxon>
        <taxon>Leiuperinae</taxon>
        <taxon>Engystomops</taxon>
    </lineage>
</organism>
<dbReference type="PANTHER" id="PTHR10989">
    <property type="entry name" value="ANDROGEN-INDUCED PROTEIN 1-RELATED"/>
    <property type="match status" value="1"/>
</dbReference>
<keyword evidence="6 17" id="KW-0472">Membrane</keyword>
<protein>
    <recommendedName>
        <fullName evidence="20">Androgen-dependent TFPI-regulating protein</fullName>
    </recommendedName>
</protein>
<evidence type="ECO:0000256" key="9">
    <source>
        <dbReference type="ARBA" id="ARBA00047863"/>
    </source>
</evidence>
<evidence type="ECO:0000313" key="18">
    <source>
        <dbReference type="EMBL" id="KAG8566920.1"/>
    </source>
</evidence>
<evidence type="ECO:0000256" key="11">
    <source>
        <dbReference type="ARBA" id="ARBA00048701"/>
    </source>
</evidence>
<feature type="transmembrane region" description="Helical" evidence="17">
    <location>
        <begin position="101"/>
        <end position="123"/>
    </location>
</feature>
<sequence>MVNDISASSVRNPSDPCPCTEDICLCHCVISISPRRSLTEVRQGTPYVCRRLQTSTKMAAPALVLHVSLLAWNVFAVWQNVEVTGSNLNHGANSYGGRWKYLTFLNQVLQTLFFGICVLCDLLQLCLSNRKRFCSVFARLKDCIFAALAFPVGVFVCASFWSIYAYDRELVYPKELDSFIPQWLNHAMHCFVLDWRSISLFSIFFLPLFAEHHVPPDQCAFLRRSMHRATSLRRCIHLSFRLFSLSSLHVHTNTQPKRMAMLSC</sequence>
<evidence type="ECO:0000256" key="17">
    <source>
        <dbReference type="SAM" id="Phobius"/>
    </source>
</evidence>
<comment type="catalytic activity">
    <reaction evidence="16">
        <text>12-(9Z-hexadecenoyloxy)-octadecanoate + H2O = 12-hydroxyoctadecanoate + (9Z)-hexadecenoate + H(+)</text>
        <dbReference type="Rhea" id="RHEA:52072"/>
        <dbReference type="ChEBI" id="CHEBI:15377"/>
        <dbReference type="ChEBI" id="CHEBI:15378"/>
        <dbReference type="ChEBI" id="CHEBI:32372"/>
        <dbReference type="ChEBI" id="CHEBI:84201"/>
        <dbReference type="ChEBI" id="CHEBI:136312"/>
    </reaction>
    <physiologicalReaction direction="left-to-right" evidence="16">
        <dbReference type="Rhea" id="RHEA:52073"/>
    </physiologicalReaction>
</comment>
<evidence type="ECO:0008006" key="20">
    <source>
        <dbReference type="Google" id="ProtNLM"/>
    </source>
</evidence>
<dbReference type="AlphaFoldDB" id="A0AAV7B1K7"/>
<comment type="catalytic activity">
    <reaction evidence="8">
        <text>13-octadecanoyloxy-octadecanoate + H2O = 13-hydroxy-octadecanoate + octadecanoate + H(+)</text>
        <dbReference type="Rhea" id="RHEA:52084"/>
        <dbReference type="ChEBI" id="CHEBI:15377"/>
        <dbReference type="ChEBI" id="CHEBI:15378"/>
        <dbReference type="ChEBI" id="CHEBI:25629"/>
        <dbReference type="ChEBI" id="CHEBI:136304"/>
        <dbReference type="ChEBI" id="CHEBI:136335"/>
    </reaction>
    <physiologicalReaction direction="left-to-right" evidence="8">
        <dbReference type="Rhea" id="RHEA:52085"/>
    </physiologicalReaction>
</comment>
<comment type="caution">
    <text evidence="18">The sequence shown here is derived from an EMBL/GenBank/DDBJ whole genome shotgun (WGS) entry which is preliminary data.</text>
</comment>
<comment type="similarity">
    <text evidence="3">Belongs to the AIG1 family.</text>
</comment>
<dbReference type="EMBL" id="WNYA01000006">
    <property type="protein sequence ID" value="KAG8566920.1"/>
    <property type="molecule type" value="Genomic_DNA"/>
</dbReference>
<evidence type="ECO:0000256" key="15">
    <source>
        <dbReference type="ARBA" id="ARBA00049322"/>
    </source>
</evidence>
<evidence type="ECO:0000256" key="3">
    <source>
        <dbReference type="ARBA" id="ARBA00009300"/>
    </source>
</evidence>
<dbReference type="PANTHER" id="PTHR10989:SF22">
    <property type="entry name" value="ANDROGEN DEPENDENT TFPI REGULATING PROTEIN"/>
    <property type="match status" value="1"/>
</dbReference>
<evidence type="ECO:0000256" key="7">
    <source>
        <dbReference type="ARBA" id="ARBA00047368"/>
    </source>
</evidence>
<evidence type="ECO:0000256" key="13">
    <source>
        <dbReference type="ARBA" id="ARBA00049221"/>
    </source>
</evidence>
<dbReference type="Pfam" id="PF04750">
    <property type="entry name" value="Far-17a_AIG1"/>
    <property type="match status" value="1"/>
</dbReference>
<evidence type="ECO:0000256" key="12">
    <source>
        <dbReference type="ARBA" id="ARBA00048800"/>
    </source>
</evidence>
<evidence type="ECO:0000256" key="10">
    <source>
        <dbReference type="ARBA" id="ARBA00048680"/>
    </source>
</evidence>
<evidence type="ECO:0000256" key="4">
    <source>
        <dbReference type="ARBA" id="ARBA00022692"/>
    </source>
</evidence>
<reference evidence="18" key="1">
    <citation type="thesis" date="2020" institute="ProQuest LLC" country="789 East Eisenhower Parkway, Ann Arbor, MI, USA">
        <title>Comparative Genomics and Chromosome Evolution.</title>
        <authorList>
            <person name="Mudd A.B."/>
        </authorList>
    </citation>
    <scope>NUCLEOTIDE SEQUENCE</scope>
    <source>
        <strain evidence="18">237g6f4</strain>
        <tissue evidence="18">Blood</tissue>
    </source>
</reference>
<comment type="catalytic activity">
    <reaction evidence="14">
        <text>13-(9Z-octadecenoyloxy)-octadecanoate + H2O = 13-hydroxy-octadecanoate + (9Z)-octadecenoate + H(+)</text>
        <dbReference type="Rhea" id="RHEA:52064"/>
        <dbReference type="ChEBI" id="CHEBI:15377"/>
        <dbReference type="ChEBI" id="CHEBI:15378"/>
        <dbReference type="ChEBI" id="CHEBI:30823"/>
        <dbReference type="ChEBI" id="CHEBI:136303"/>
        <dbReference type="ChEBI" id="CHEBI:136304"/>
    </reaction>
    <physiologicalReaction direction="left-to-right" evidence="14">
        <dbReference type="Rhea" id="RHEA:52065"/>
    </physiologicalReaction>
</comment>
<comment type="catalytic activity">
    <reaction evidence="13">
        <text>9-octadecanoyloxy-octadecanoate + H2O = 9-hydroxy-octadecanoate + octadecanoate + H(+)</text>
        <dbReference type="Rhea" id="RHEA:52096"/>
        <dbReference type="ChEBI" id="CHEBI:15377"/>
        <dbReference type="ChEBI" id="CHEBI:15378"/>
        <dbReference type="ChEBI" id="CHEBI:25629"/>
        <dbReference type="ChEBI" id="CHEBI:136286"/>
        <dbReference type="ChEBI" id="CHEBI:136373"/>
    </reaction>
    <physiologicalReaction direction="left-to-right" evidence="13">
        <dbReference type="Rhea" id="RHEA:52097"/>
    </physiologicalReaction>
</comment>
<feature type="transmembrane region" description="Helical" evidence="17">
    <location>
        <begin position="144"/>
        <end position="166"/>
    </location>
</feature>
<comment type="catalytic activity">
    <reaction evidence="11">
        <text>12-(9Z-octadecenoyloxy)-octadecanoate + H2O = 12-hydroxyoctadecanoate + (9Z)-octadecenoate + H(+)</text>
        <dbReference type="Rhea" id="RHEA:52060"/>
        <dbReference type="ChEBI" id="CHEBI:15377"/>
        <dbReference type="ChEBI" id="CHEBI:15378"/>
        <dbReference type="ChEBI" id="CHEBI:30823"/>
        <dbReference type="ChEBI" id="CHEBI:84201"/>
        <dbReference type="ChEBI" id="CHEBI:136302"/>
    </reaction>
    <physiologicalReaction direction="left-to-right" evidence="11">
        <dbReference type="Rhea" id="RHEA:52061"/>
    </physiologicalReaction>
</comment>
<comment type="catalytic activity">
    <reaction evidence="12">
        <text>9-(9Z-octadecenoyloxy)-octadecanoate + H2O = 9-hydroxy-octadecanoate + (9Z)-octadecenoate + H(+)</text>
        <dbReference type="Rhea" id="RHEA:52048"/>
        <dbReference type="ChEBI" id="CHEBI:15377"/>
        <dbReference type="ChEBI" id="CHEBI:15378"/>
        <dbReference type="ChEBI" id="CHEBI:30823"/>
        <dbReference type="ChEBI" id="CHEBI:136282"/>
        <dbReference type="ChEBI" id="CHEBI:136286"/>
    </reaction>
    <physiologicalReaction direction="left-to-right" evidence="12">
        <dbReference type="Rhea" id="RHEA:52049"/>
    </physiologicalReaction>
</comment>
<comment type="catalytic activity">
    <reaction evidence="10">
        <text>12-octadecanoyloxy-octadecanoate + H2O = 12-hydroxyoctadecanoate + octadecanoate + H(+)</text>
        <dbReference type="Rhea" id="RHEA:52080"/>
        <dbReference type="ChEBI" id="CHEBI:15377"/>
        <dbReference type="ChEBI" id="CHEBI:15378"/>
        <dbReference type="ChEBI" id="CHEBI:25629"/>
        <dbReference type="ChEBI" id="CHEBI:84201"/>
        <dbReference type="ChEBI" id="CHEBI:136330"/>
    </reaction>
    <physiologicalReaction direction="left-to-right" evidence="10">
        <dbReference type="Rhea" id="RHEA:52081"/>
    </physiologicalReaction>
</comment>
<gene>
    <name evidence="18" type="ORF">GDO81_013418</name>
</gene>
<keyword evidence="19" id="KW-1185">Reference proteome</keyword>
<comment type="catalytic activity">
    <reaction evidence="1">
        <text>9-(9Z-hexadecenoyloxy)-octadecanoate + H2O = (9Z)-hexadecenoate + 9-hydroxy-octadecanoate + H(+)</text>
        <dbReference type="Rhea" id="RHEA:52068"/>
        <dbReference type="ChEBI" id="CHEBI:15377"/>
        <dbReference type="ChEBI" id="CHEBI:15378"/>
        <dbReference type="ChEBI" id="CHEBI:32372"/>
        <dbReference type="ChEBI" id="CHEBI:136286"/>
        <dbReference type="ChEBI" id="CHEBI:136309"/>
    </reaction>
    <physiologicalReaction direction="left-to-right" evidence="1">
        <dbReference type="Rhea" id="RHEA:52069"/>
    </physiologicalReaction>
</comment>
<comment type="catalytic activity">
    <reaction evidence="15">
        <text>13-(9Z-hexadecenoyloxy)-octadecanoate + H2O = 13-hydroxy-octadecanoate + (9Z)-hexadecenoate + H(+)</text>
        <dbReference type="Rhea" id="RHEA:52076"/>
        <dbReference type="ChEBI" id="CHEBI:15377"/>
        <dbReference type="ChEBI" id="CHEBI:15378"/>
        <dbReference type="ChEBI" id="CHEBI:32372"/>
        <dbReference type="ChEBI" id="CHEBI:136304"/>
        <dbReference type="ChEBI" id="CHEBI:136315"/>
    </reaction>
    <physiologicalReaction direction="left-to-right" evidence="15">
        <dbReference type="Rhea" id="RHEA:52077"/>
    </physiologicalReaction>
</comment>
<name>A0AAV7B1K7_ENGPU</name>
<dbReference type="GO" id="GO:0016020">
    <property type="term" value="C:membrane"/>
    <property type="evidence" value="ECO:0007669"/>
    <property type="project" value="InterPro"/>
</dbReference>
<keyword evidence="5 17" id="KW-1133">Transmembrane helix</keyword>
<accession>A0AAV7B1K7</accession>
<evidence type="ECO:0000313" key="19">
    <source>
        <dbReference type="Proteomes" id="UP000824782"/>
    </source>
</evidence>
<dbReference type="Proteomes" id="UP000824782">
    <property type="component" value="Unassembled WGS sequence"/>
</dbReference>
<evidence type="ECO:0000256" key="6">
    <source>
        <dbReference type="ARBA" id="ARBA00023136"/>
    </source>
</evidence>